<evidence type="ECO:0008006" key="3">
    <source>
        <dbReference type="Google" id="ProtNLM"/>
    </source>
</evidence>
<dbReference type="PANTHER" id="PTHR36978">
    <property type="entry name" value="P-LOOP CONTAINING NUCLEOTIDE TRIPHOSPHATE HYDROLASE"/>
    <property type="match status" value="1"/>
</dbReference>
<dbReference type="Pfam" id="PF17784">
    <property type="entry name" value="Sulfotransfer_4"/>
    <property type="match status" value="1"/>
</dbReference>
<reference evidence="1" key="2">
    <citation type="journal article" date="2010" name="Nature">
        <title>Comparative genomics reveals mobile pathogenicity chromosomes in Fusarium.</title>
        <authorList>
            <person name="Ma L.J."/>
            <person name="van der Does H.C."/>
            <person name="Borkovich K.A."/>
            <person name="Coleman J.J."/>
            <person name="Daboussi M.J."/>
            <person name="Di Pietro A."/>
            <person name="Dufresne M."/>
            <person name="Freitag M."/>
            <person name="Grabherr M."/>
            <person name="Henrissat B."/>
            <person name="Houterman P.M."/>
            <person name="Kang S."/>
            <person name="Shim W.B."/>
            <person name="Woloshuk C."/>
            <person name="Xie X."/>
            <person name="Xu J.R."/>
            <person name="Antoniw J."/>
            <person name="Baker S.E."/>
            <person name="Bluhm B.H."/>
            <person name="Breakspear A."/>
            <person name="Brown D.W."/>
            <person name="Butchko R.A."/>
            <person name="Chapman S."/>
            <person name="Coulson R."/>
            <person name="Coutinho P.M."/>
            <person name="Danchin E.G."/>
            <person name="Diener A."/>
            <person name="Gale L.R."/>
            <person name="Gardiner D.M."/>
            <person name="Goff S."/>
            <person name="Hammond-Kosack K.E."/>
            <person name="Hilburn K."/>
            <person name="Hua-Van A."/>
            <person name="Jonkers W."/>
            <person name="Kazan K."/>
            <person name="Kodira C.D."/>
            <person name="Koehrsen M."/>
            <person name="Kumar L."/>
            <person name="Lee Y.H."/>
            <person name="Li L."/>
            <person name="Manners J.M."/>
            <person name="Miranda-Saavedra D."/>
            <person name="Mukherjee M."/>
            <person name="Park G."/>
            <person name="Park J."/>
            <person name="Park S.Y."/>
            <person name="Proctor R.H."/>
            <person name="Regev A."/>
            <person name="Ruiz-Roldan M.C."/>
            <person name="Sain D."/>
            <person name="Sakthikumar S."/>
            <person name="Sykes S."/>
            <person name="Schwartz D.C."/>
            <person name="Turgeon B.G."/>
            <person name="Wapinski I."/>
            <person name="Yoder O."/>
            <person name="Young S."/>
            <person name="Zeng Q."/>
            <person name="Zhou S."/>
            <person name="Galagan J."/>
            <person name="Cuomo C.A."/>
            <person name="Kistler H.C."/>
            <person name="Rep M."/>
        </authorList>
    </citation>
    <scope>NUCLEOTIDE SEQUENCE [LARGE SCALE GENOMIC DNA]</scope>
    <source>
        <strain evidence="1">4287</strain>
    </source>
</reference>
<dbReference type="VEuPathDB" id="FungiDB:FOXG_11584"/>
<reference evidence="1" key="1">
    <citation type="submission" date="2007-04" db="EMBL/GenBank/DDBJ databases">
        <authorList>
            <consortium name="The Broad Institute Genome Sequencing Platform"/>
            <person name="Birren B."/>
            <person name="Lander E."/>
            <person name="Galagan J."/>
            <person name="Nusbaum C."/>
            <person name="Devon K."/>
            <person name="Ma L.-J."/>
            <person name="Jaffe D."/>
            <person name="Butler J."/>
            <person name="Alvarez P."/>
            <person name="Gnerre S."/>
            <person name="Grabherr M."/>
            <person name="Kleber M."/>
            <person name="Mauceli E."/>
            <person name="Brockman W."/>
            <person name="MacCallum I.A."/>
            <person name="Young S."/>
            <person name="LaButti K."/>
            <person name="DeCaprio D."/>
            <person name="Crawford M."/>
            <person name="Koehrsen M."/>
            <person name="Engels R."/>
            <person name="Montgomery P."/>
            <person name="Pearson M."/>
            <person name="Howarth C."/>
            <person name="Larson L."/>
            <person name="White J."/>
            <person name="O'Leary S."/>
            <person name="Kodira C."/>
            <person name="Zeng Q."/>
            <person name="Yandava C."/>
            <person name="Alvarado L."/>
            <person name="Kistler C."/>
            <person name="Shim W.-B."/>
            <person name="Kang S."/>
            <person name="Woloshuk C."/>
        </authorList>
    </citation>
    <scope>NUCLEOTIDE SEQUENCE</scope>
    <source>
        <strain evidence="1">4287</strain>
    </source>
</reference>
<dbReference type="Gene3D" id="3.40.50.300">
    <property type="entry name" value="P-loop containing nucleotide triphosphate hydrolases"/>
    <property type="match status" value="1"/>
</dbReference>
<dbReference type="OrthoDB" id="408152at2759"/>
<name>A0A0J9VKW3_FUSO4</name>
<evidence type="ECO:0000313" key="2">
    <source>
        <dbReference type="Proteomes" id="UP000009097"/>
    </source>
</evidence>
<gene>
    <name evidence="1" type="ORF">FOXG_11584</name>
</gene>
<dbReference type="KEGG" id="fox:FOXG_11584"/>
<dbReference type="Proteomes" id="UP000009097">
    <property type="component" value="Unassembled WGS sequence"/>
</dbReference>
<dbReference type="RefSeq" id="XP_018249884.1">
    <property type="nucleotide sequence ID" value="XM_018391275.1"/>
</dbReference>
<dbReference type="PANTHER" id="PTHR36978:SF4">
    <property type="entry name" value="P-LOOP CONTAINING NUCLEOSIDE TRIPHOSPHATE HYDROLASE PROTEIN"/>
    <property type="match status" value="1"/>
</dbReference>
<dbReference type="AlphaFoldDB" id="A0A0J9VKW3"/>
<proteinExistence type="predicted"/>
<dbReference type="GeneID" id="28952981"/>
<organism evidence="1 2">
    <name type="scientific">Fusarium oxysporum f. sp. lycopersici (strain 4287 / CBS 123668 / FGSC 9935 / NRRL 34936)</name>
    <name type="common">Fusarium vascular wilt of tomato</name>
    <dbReference type="NCBI Taxonomy" id="426428"/>
    <lineage>
        <taxon>Eukaryota</taxon>
        <taxon>Fungi</taxon>
        <taxon>Dikarya</taxon>
        <taxon>Ascomycota</taxon>
        <taxon>Pezizomycotina</taxon>
        <taxon>Sordariomycetes</taxon>
        <taxon>Hypocreomycetidae</taxon>
        <taxon>Hypocreales</taxon>
        <taxon>Nectriaceae</taxon>
        <taxon>Fusarium</taxon>
        <taxon>Fusarium oxysporum species complex</taxon>
    </lineage>
</organism>
<dbReference type="EMBL" id="DS231710">
    <property type="protein sequence ID" value="KNB11839.1"/>
    <property type="molecule type" value="Genomic_DNA"/>
</dbReference>
<protein>
    <recommendedName>
        <fullName evidence="3">NAD dependent epimerase/dehydratase</fullName>
    </recommendedName>
</protein>
<accession>A0A0J9VKW3</accession>
<dbReference type="InterPro" id="IPR027417">
    <property type="entry name" value="P-loop_NTPase"/>
</dbReference>
<sequence length="353" mass="40169">MSSPTANEETTLLDTFDSRETHEIYNIKPHPITGRLIDSYPVTRTKPMRVLCLGQSRTGTMALFMALKQLGYTPYHMSTPLGSPKTNLGLWREALDAKFYGKGKLWGREEFDKILGPYDAVADLPAICFVEELVAAYPEAKVIVTQRDVDSWLRSMDSTGGRVLRWPLWNTLARWDTALAGPFWGFSKKVMPANFHTMTDFSDKSPARQAFHDHYDLVKRMVPSERMLEFKVQEGWGPLCKFLDKEIPGEEFPKLNDSKQFVLAHSLMWWIAFAKMVGKASFMTAVSGVIASANRRLVLIYWGLFDIRIVEYGFLLPKTECNAQESISVKRIIHISQCLMPDEILLCLQGSIE</sequence>
<dbReference type="SUPFAM" id="SSF52540">
    <property type="entry name" value="P-loop containing nucleoside triphosphate hydrolases"/>
    <property type="match status" value="1"/>
</dbReference>
<dbReference type="InterPro" id="IPR040632">
    <property type="entry name" value="Sulfotransfer_4"/>
</dbReference>
<evidence type="ECO:0000313" key="1">
    <source>
        <dbReference type="EMBL" id="KNB11839.1"/>
    </source>
</evidence>